<evidence type="ECO:0000313" key="2">
    <source>
        <dbReference type="EMBL" id="KIM63485.1"/>
    </source>
</evidence>
<dbReference type="HOGENOM" id="CLU_006344_9_0_1"/>
<name>A0A0C3DS75_9AGAM</name>
<evidence type="ECO:0000313" key="3">
    <source>
        <dbReference type="Proteomes" id="UP000053989"/>
    </source>
</evidence>
<organism evidence="2 3">
    <name type="scientific">Scleroderma citrinum Foug A</name>
    <dbReference type="NCBI Taxonomy" id="1036808"/>
    <lineage>
        <taxon>Eukaryota</taxon>
        <taxon>Fungi</taxon>
        <taxon>Dikarya</taxon>
        <taxon>Basidiomycota</taxon>
        <taxon>Agaricomycotina</taxon>
        <taxon>Agaricomycetes</taxon>
        <taxon>Agaricomycetidae</taxon>
        <taxon>Boletales</taxon>
        <taxon>Sclerodermatineae</taxon>
        <taxon>Sclerodermataceae</taxon>
        <taxon>Scleroderma</taxon>
    </lineage>
</organism>
<dbReference type="InterPro" id="IPR049233">
    <property type="entry name" value="DUF6830"/>
</dbReference>
<evidence type="ECO:0000259" key="1">
    <source>
        <dbReference type="Pfam" id="PF20722"/>
    </source>
</evidence>
<dbReference type="Pfam" id="PF20722">
    <property type="entry name" value="DUF6830"/>
    <property type="match status" value="1"/>
</dbReference>
<dbReference type="InParanoid" id="A0A0C3DS75"/>
<feature type="domain" description="DUF6830" evidence="1">
    <location>
        <begin position="1"/>
        <end position="67"/>
    </location>
</feature>
<dbReference type="EMBL" id="KN822034">
    <property type="protein sequence ID" value="KIM63485.1"/>
    <property type="molecule type" value="Genomic_DNA"/>
</dbReference>
<proteinExistence type="predicted"/>
<reference evidence="3" key="2">
    <citation type="submission" date="2015-01" db="EMBL/GenBank/DDBJ databases">
        <title>Evolutionary Origins and Diversification of the Mycorrhizal Mutualists.</title>
        <authorList>
            <consortium name="DOE Joint Genome Institute"/>
            <consortium name="Mycorrhizal Genomics Consortium"/>
            <person name="Kohler A."/>
            <person name="Kuo A."/>
            <person name="Nagy L.G."/>
            <person name="Floudas D."/>
            <person name="Copeland A."/>
            <person name="Barry K.W."/>
            <person name="Cichocki N."/>
            <person name="Veneault-Fourrey C."/>
            <person name="LaButti K."/>
            <person name="Lindquist E.A."/>
            <person name="Lipzen A."/>
            <person name="Lundell T."/>
            <person name="Morin E."/>
            <person name="Murat C."/>
            <person name="Riley R."/>
            <person name="Ohm R."/>
            <person name="Sun H."/>
            <person name="Tunlid A."/>
            <person name="Henrissat B."/>
            <person name="Grigoriev I.V."/>
            <person name="Hibbett D.S."/>
            <person name="Martin F."/>
        </authorList>
    </citation>
    <scope>NUCLEOTIDE SEQUENCE [LARGE SCALE GENOMIC DNA]</scope>
    <source>
        <strain evidence="3">Foug A</strain>
    </source>
</reference>
<protein>
    <recommendedName>
        <fullName evidence="1">DUF6830 domain-containing protein</fullName>
    </recommendedName>
</protein>
<dbReference type="AlphaFoldDB" id="A0A0C3DS75"/>
<accession>A0A0C3DS75</accession>
<dbReference type="OrthoDB" id="3232986at2759"/>
<gene>
    <name evidence="2" type="ORF">SCLCIDRAFT_117036</name>
</gene>
<reference evidence="2 3" key="1">
    <citation type="submission" date="2014-04" db="EMBL/GenBank/DDBJ databases">
        <authorList>
            <consortium name="DOE Joint Genome Institute"/>
            <person name="Kuo A."/>
            <person name="Kohler A."/>
            <person name="Nagy L.G."/>
            <person name="Floudas D."/>
            <person name="Copeland A."/>
            <person name="Barry K.W."/>
            <person name="Cichocki N."/>
            <person name="Veneault-Fourrey C."/>
            <person name="LaButti K."/>
            <person name="Lindquist E.A."/>
            <person name="Lipzen A."/>
            <person name="Lundell T."/>
            <person name="Morin E."/>
            <person name="Murat C."/>
            <person name="Sun H."/>
            <person name="Tunlid A."/>
            <person name="Henrissat B."/>
            <person name="Grigoriev I.V."/>
            <person name="Hibbett D.S."/>
            <person name="Martin F."/>
            <person name="Nordberg H.P."/>
            <person name="Cantor M.N."/>
            <person name="Hua S.X."/>
        </authorList>
    </citation>
    <scope>NUCLEOTIDE SEQUENCE [LARGE SCALE GENOMIC DNA]</scope>
    <source>
        <strain evidence="2 3">Foug A</strain>
    </source>
</reference>
<sequence>MQIWFKVQVQQPSYHNQQSLEPPQSLLASCFSTLTTASQWGYDFAIISQTEQSDWPSSGLTGHNVVQVCLIFCLLRSDIFLAYVQCLNATVDNMYALKCAIQNNGTCVGEVIPLCYIRSPAHTIPHFRKEANPWLTLHTSYESSNEFWLNKYWSKEFFYTLSLST</sequence>
<dbReference type="Proteomes" id="UP000053989">
    <property type="component" value="Unassembled WGS sequence"/>
</dbReference>
<keyword evidence="3" id="KW-1185">Reference proteome</keyword>